<dbReference type="EMBL" id="AP026560">
    <property type="protein sequence ID" value="BDP43247.1"/>
    <property type="molecule type" value="Genomic_DNA"/>
</dbReference>
<sequence length="142" mass="12932">MRLKGTVVFLPFTSAGHWACTVMSSGAVGAGRAGGAGAGAGAEGGAGAGWGAAAGTAGVGVGSAGTGTGAGAGAGTGTGGGVGAETGATGRGSAGMSMLVCADAPPSSTLTRTAALRRAALLEKEGIARSISRSLPRNVTAG</sequence>
<evidence type="ECO:0000256" key="1">
    <source>
        <dbReference type="SAM" id="MobiDB-lite"/>
    </source>
</evidence>
<organism evidence="3 4">
    <name type="scientific">Deinococcus aetherius</name>
    <dbReference type="NCBI Taxonomy" id="200252"/>
    <lineage>
        <taxon>Bacteria</taxon>
        <taxon>Thermotogati</taxon>
        <taxon>Deinococcota</taxon>
        <taxon>Deinococci</taxon>
        <taxon>Deinococcales</taxon>
        <taxon>Deinococcaceae</taxon>
        <taxon>Deinococcus</taxon>
    </lineage>
</organism>
<protein>
    <submittedName>
        <fullName evidence="3">Uncharacterized protein</fullName>
    </submittedName>
</protein>
<evidence type="ECO:0000313" key="4">
    <source>
        <dbReference type="Proteomes" id="UP001064971"/>
    </source>
</evidence>
<reference evidence="3" key="1">
    <citation type="submission" date="2022-07" db="EMBL/GenBank/DDBJ databases">
        <title>Complete Genome Sequence of the Radioresistant Bacterium Deinococcus aetherius ST0316, Isolated from the Air Dust collected in Lower Stratosphere above Japan.</title>
        <authorList>
            <person name="Satoh K."/>
            <person name="Hagiwara K."/>
            <person name="Katsumata K."/>
            <person name="Kubo A."/>
            <person name="Yokobori S."/>
            <person name="Yamagishi A."/>
            <person name="Oono Y."/>
            <person name="Narumi I."/>
        </authorList>
    </citation>
    <scope>NUCLEOTIDE SEQUENCE</scope>
    <source>
        <strain evidence="3">ST0316</strain>
    </source>
</reference>
<proteinExistence type="predicted"/>
<name>A0ABN6RIQ8_9DEIO</name>
<keyword evidence="2" id="KW-0732">Signal</keyword>
<feature type="signal peptide" evidence="2">
    <location>
        <begin position="1"/>
        <end position="19"/>
    </location>
</feature>
<keyword evidence="4" id="KW-1185">Reference proteome</keyword>
<evidence type="ECO:0000313" key="3">
    <source>
        <dbReference type="EMBL" id="BDP43247.1"/>
    </source>
</evidence>
<feature type="region of interest" description="Disordered" evidence="1">
    <location>
        <begin position="67"/>
        <end position="88"/>
    </location>
</feature>
<evidence type="ECO:0000256" key="2">
    <source>
        <dbReference type="SAM" id="SignalP"/>
    </source>
</evidence>
<gene>
    <name evidence="3" type="ORF">DAETH_32160</name>
</gene>
<feature type="chain" id="PRO_5046494334" evidence="2">
    <location>
        <begin position="20"/>
        <end position="142"/>
    </location>
</feature>
<dbReference type="Proteomes" id="UP001064971">
    <property type="component" value="Chromosome"/>
</dbReference>
<accession>A0ABN6RIQ8</accession>